<proteinExistence type="predicted"/>
<dbReference type="PANTHER" id="PTHR47691">
    <property type="entry name" value="REGULATOR-RELATED"/>
    <property type="match status" value="1"/>
</dbReference>
<evidence type="ECO:0000313" key="2">
    <source>
        <dbReference type="EMBL" id="KAJ7303608.1"/>
    </source>
</evidence>
<dbReference type="PRINTS" id="PR00364">
    <property type="entry name" value="DISEASERSIST"/>
</dbReference>
<dbReference type="InterPro" id="IPR049052">
    <property type="entry name" value="nSTAND1"/>
</dbReference>
<dbReference type="CDD" id="cd00009">
    <property type="entry name" value="AAA"/>
    <property type="match status" value="1"/>
</dbReference>
<protein>
    <submittedName>
        <fullName evidence="2">P-loop containing nucleoside triphosphate hydrolase protein</fullName>
    </submittedName>
</protein>
<dbReference type="GO" id="GO:0016787">
    <property type="term" value="F:hydrolase activity"/>
    <property type="evidence" value="ECO:0007669"/>
    <property type="project" value="UniProtKB-KW"/>
</dbReference>
<dbReference type="PANTHER" id="PTHR47691:SF3">
    <property type="entry name" value="HTH-TYPE TRANSCRIPTIONAL REGULATOR RV0890C-RELATED"/>
    <property type="match status" value="1"/>
</dbReference>
<feature type="non-terminal residue" evidence="2">
    <location>
        <position position="339"/>
    </location>
</feature>
<accession>A0AAD7E8X4</accession>
<dbReference type="Gene3D" id="3.40.50.300">
    <property type="entry name" value="P-loop containing nucleotide triphosphate hydrolases"/>
    <property type="match status" value="1"/>
</dbReference>
<dbReference type="EMBL" id="JARIHO010000104">
    <property type="protein sequence ID" value="KAJ7303608.1"/>
    <property type="molecule type" value="Genomic_DNA"/>
</dbReference>
<feature type="non-terminal residue" evidence="2">
    <location>
        <position position="1"/>
    </location>
</feature>
<keyword evidence="3" id="KW-1185">Reference proteome</keyword>
<name>A0AAD7E8X4_9AGAR</name>
<dbReference type="SUPFAM" id="SSF52540">
    <property type="entry name" value="P-loop containing nucleoside triphosphate hydrolases"/>
    <property type="match status" value="1"/>
</dbReference>
<feature type="domain" description="Novel STAND NTPase 1" evidence="1">
    <location>
        <begin position="6"/>
        <end position="145"/>
    </location>
</feature>
<keyword evidence="2" id="KW-0378">Hydrolase</keyword>
<dbReference type="InterPro" id="IPR027417">
    <property type="entry name" value="P-loop_NTPase"/>
</dbReference>
<gene>
    <name evidence="2" type="ORF">DFH08DRAFT_613607</name>
</gene>
<evidence type="ECO:0000259" key="1">
    <source>
        <dbReference type="Pfam" id="PF20703"/>
    </source>
</evidence>
<reference evidence="2" key="1">
    <citation type="submission" date="2023-03" db="EMBL/GenBank/DDBJ databases">
        <title>Massive genome expansion in bonnet fungi (Mycena s.s.) driven by repeated elements and novel gene families across ecological guilds.</title>
        <authorList>
            <consortium name="Lawrence Berkeley National Laboratory"/>
            <person name="Harder C.B."/>
            <person name="Miyauchi S."/>
            <person name="Viragh M."/>
            <person name="Kuo A."/>
            <person name="Thoen E."/>
            <person name="Andreopoulos B."/>
            <person name="Lu D."/>
            <person name="Skrede I."/>
            <person name="Drula E."/>
            <person name="Henrissat B."/>
            <person name="Morin E."/>
            <person name="Kohler A."/>
            <person name="Barry K."/>
            <person name="LaButti K."/>
            <person name="Morin E."/>
            <person name="Salamov A."/>
            <person name="Lipzen A."/>
            <person name="Mereny Z."/>
            <person name="Hegedus B."/>
            <person name="Baldrian P."/>
            <person name="Stursova M."/>
            <person name="Weitz H."/>
            <person name="Taylor A."/>
            <person name="Grigoriev I.V."/>
            <person name="Nagy L.G."/>
            <person name="Martin F."/>
            <person name="Kauserud H."/>
        </authorList>
    </citation>
    <scope>NUCLEOTIDE SEQUENCE</scope>
    <source>
        <strain evidence="2">CBHHK002</strain>
    </source>
</reference>
<evidence type="ECO:0000313" key="3">
    <source>
        <dbReference type="Proteomes" id="UP001218218"/>
    </source>
</evidence>
<dbReference type="Proteomes" id="UP001218218">
    <property type="component" value="Unassembled WGS sequence"/>
</dbReference>
<comment type="caution">
    <text evidence="2">The sequence shown here is derived from an EMBL/GenBank/DDBJ whole genome shotgun (WGS) entry which is preliminary data.</text>
</comment>
<organism evidence="2 3">
    <name type="scientific">Mycena albidolilacea</name>
    <dbReference type="NCBI Taxonomy" id="1033008"/>
    <lineage>
        <taxon>Eukaryota</taxon>
        <taxon>Fungi</taxon>
        <taxon>Dikarya</taxon>
        <taxon>Basidiomycota</taxon>
        <taxon>Agaricomycotina</taxon>
        <taxon>Agaricomycetes</taxon>
        <taxon>Agaricomycetidae</taxon>
        <taxon>Agaricales</taxon>
        <taxon>Marasmiineae</taxon>
        <taxon>Mycenaceae</taxon>
        <taxon>Mycena</taxon>
    </lineage>
</organism>
<sequence length="339" mass="37803">LPPKPKIFHGRDSELLEITEALNLPPPARIAILGAGGMGKTALARAVLHHPGIVSKYKDRYFVTLDSATNSSDMAAIIGSHLELQPEQNLTRRVLNYLHNRDSPCLLILDNLETPWEAPESRRNVEEFLDLLTDIPHLALVVTMRGTERPAKVRWTHPFLPPLKLLSDVAAQKIFMDIADDVHDIKEIEQLLLLTANLPLVIDLMANLVNAHGCAMVLSRWQSEKVGLISQGQDKSSSLSLSIRMSLSSPRMKSCPQTIELLGLLAILPEGLSDVELIGSQLPIRDVLTCKATLLRVSLVYINHKGRITVLPPIREYINQFHPTPASLAQHLFKYFYEL</sequence>
<dbReference type="AlphaFoldDB" id="A0AAD7E8X4"/>
<dbReference type="Pfam" id="PF20703">
    <property type="entry name" value="nSTAND1"/>
    <property type="match status" value="1"/>
</dbReference>